<protein>
    <submittedName>
        <fullName evidence="2">Uncharacterized protein</fullName>
    </submittedName>
</protein>
<dbReference type="EMBL" id="GGEC01077570">
    <property type="protein sequence ID" value="MBX58054.1"/>
    <property type="molecule type" value="Transcribed_RNA"/>
</dbReference>
<name>A0A2P2PTI3_RHIMU</name>
<dbReference type="AlphaFoldDB" id="A0A2P2PTI3"/>
<reference evidence="2" key="1">
    <citation type="submission" date="2018-02" db="EMBL/GenBank/DDBJ databases">
        <title>Rhizophora mucronata_Transcriptome.</title>
        <authorList>
            <person name="Meera S.P."/>
            <person name="Sreeshan A."/>
            <person name="Augustine A."/>
        </authorList>
    </citation>
    <scope>NUCLEOTIDE SEQUENCE</scope>
    <source>
        <tissue evidence="2">Leaf</tissue>
    </source>
</reference>
<sequence>MRLSHCLTTTINPKSNPDGIGMGNDELV</sequence>
<evidence type="ECO:0000256" key="1">
    <source>
        <dbReference type="SAM" id="MobiDB-lite"/>
    </source>
</evidence>
<feature type="region of interest" description="Disordered" evidence="1">
    <location>
        <begin position="1"/>
        <end position="28"/>
    </location>
</feature>
<feature type="compositionally biased region" description="Polar residues" evidence="1">
    <location>
        <begin position="1"/>
        <end position="15"/>
    </location>
</feature>
<proteinExistence type="predicted"/>
<accession>A0A2P2PTI3</accession>
<evidence type="ECO:0000313" key="2">
    <source>
        <dbReference type="EMBL" id="MBX58054.1"/>
    </source>
</evidence>
<organism evidence="2">
    <name type="scientific">Rhizophora mucronata</name>
    <name type="common">Asiatic mangrove</name>
    <dbReference type="NCBI Taxonomy" id="61149"/>
    <lineage>
        <taxon>Eukaryota</taxon>
        <taxon>Viridiplantae</taxon>
        <taxon>Streptophyta</taxon>
        <taxon>Embryophyta</taxon>
        <taxon>Tracheophyta</taxon>
        <taxon>Spermatophyta</taxon>
        <taxon>Magnoliopsida</taxon>
        <taxon>eudicotyledons</taxon>
        <taxon>Gunneridae</taxon>
        <taxon>Pentapetalae</taxon>
        <taxon>rosids</taxon>
        <taxon>fabids</taxon>
        <taxon>Malpighiales</taxon>
        <taxon>Rhizophoraceae</taxon>
        <taxon>Rhizophora</taxon>
    </lineage>
</organism>